<dbReference type="PANTHER" id="PTHR47482:SF5">
    <property type="entry name" value="FAR1 DOMAIN-CONTAINING PROTEIN"/>
    <property type="match status" value="1"/>
</dbReference>
<name>A0A453B6F0_AEGTS</name>
<dbReference type="EnsemblPlants" id="AET2Gv20384300.7">
    <property type="protein sequence ID" value="AET2Gv20384300.7"/>
    <property type="gene ID" value="AET2Gv20384300"/>
</dbReference>
<evidence type="ECO:0000313" key="1">
    <source>
        <dbReference type="EnsemblPlants" id="AET2Gv20384300.7"/>
    </source>
</evidence>
<reference evidence="1" key="3">
    <citation type="journal article" date="2017" name="Nature">
        <title>Genome sequence of the progenitor of the wheat D genome Aegilops tauschii.</title>
        <authorList>
            <person name="Luo M.C."/>
            <person name="Gu Y.Q."/>
            <person name="Puiu D."/>
            <person name="Wang H."/>
            <person name="Twardziok S.O."/>
            <person name="Deal K.R."/>
            <person name="Huo N."/>
            <person name="Zhu T."/>
            <person name="Wang L."/>
            <person name="Wang Y."/>
            <person name="McGuire P.E."/>
            <person name="Liu S."/>
            <person name="Long H."/>
            <person name="Ramasamy R.K."/>
            <person name="Rodriguez J.C."/>
            <person name="Van S.L."/>
            <person name="Yuan L."/>
            <person name="Wang Z."/>
            <person name="Xia Z."/>
            <person name="Xiao L."/>
            <person name="Anderson O.D."/>
            <person name="Ouyang S."/>
            <person name="Liang Y."/>
            <person name="Zimin A.V."/>
            <person name="Pertea G."/>
            <person name="Qi P."/>
            <person name="Bennetzen J.L."/>
            <person name="Dai X."/>
            <person name="Dawson M.W."/>
            <person name="Muller H.G."/>
            <person name="Kugler K."/>
            <person name="Rivarola-Duarte L."/>
            <person name="Spannagl M."/>
            <person name="Mayer K.F.X."/>
            <person name="Lu F.H."/>
            <person name="Bevan M.W."/>
            <person name="Leroy P."/>
            <person name="Li P."/>
            <person name="You F.M."/>
            <person name="Sun Q."/>
            <person name="Liu Z."/>
            <person name="Lyons E."/>
            <person name="Wicker T."/>
            <person name="Salzberg S.L."/>
            <person name="Devos K.M."/>
            <person name="Dvorak J."/>
        </authorList>
    </citation>
    <scope>NUCLEOTIDE SEQUENCE [LARGE SCALE GENOMIC DNA]</scope>
    <source>
        <strain evidence="1">cv. AL8/78</strain>
    </source>
</reference>
<reference evidence="2" key="2">
    <citation type="journal article" date="2017" name="Nat. Plants">
        <title>The Aegilops tauschii genome reveals multiple impacts of transposons.</title>
        <authorList>
            <person name="Zhao G."/>
            <person name="Zou C."/>
            <person name="Li K."/>
            <person name="Wang K."/>
            <person name="Li T."/>
            <person name="Gao L."/>
            <person name="Zhang X."/>
            <person name="Wang H."/>
            <person name="Yang Z."/>
            <person name="Liu X."/>
            <person name="Jiang W."/>
            <person name="Mao L."/>
            <person name="Kong X."/>
            <person name="Jiao Y."/>
            <person name="Jia J."/>
        </authorList>
    </citation>
    <scope>NUCLEOTIDE SEQUENCE [LARGE SCALE GENOMIC DNA]</scope>
    <source>
        <strain evidence="2">cv. AL8/78</strain>
    </source>
</reference>
<accession>A0A453B6F0</accession>
<sequence length="190" mass="21364">EHMGMICCHILKVMIILDVKKIPKAHIMKRWTVDARDVLPDHIKHYQRDMGPPDAMTFRHSAMYITALEIVHLGDNNPKAFESVMSGLCDLKQRAMALSLEKDGLSVAERSKASSMTNSVGSRASCKTLKTKRPSVSKETISKSSHINPVEQSCNVNVEVSSREVMLAPERRLSTLLSQWLHLCLLMLRV</sequence>
<keyword evidence="2" id="KW-1185">Reference proteome</keyword>
<reference evidence="2" key="1">
    <citation type="journal article" date="2014" name="Science">
        <title>Ancient hybridizations among the ancestral genomes of bread wheat.</title>
        <authorList>
            <consortium name="International Wheat Genome Sequencing Consortium,"/>
            <person name="Marcussen T."/>
            <person name="Sandve S.R."/>
            <person name="Heier L."/>
            <person name="Spannagl M."/>
            <person name="Pfeifer M."/>
            <person name="Jakobsen K.S."/>
            <person name="Wulff B.B."/>
            <person name="Steuernagel B."/>
            <person name="Mayer K.F."/>
            <person name="Olsen O.A."/>
        </authorList>
    </citation>
    <scope>NUCLEOTIDE SEQUENCE [LARGE SCALE GENOMIC DNA]</scope>
    <source>
        <strain evidence="2">cv. AL8/78</strain>
    </source>
</reference>
<dbReference type="PANTHER" id="PTHR47482">
    <property type="entry name" value="OS11G0632001 PROTEIN"/>
    <property type="match status" value="1"/>
</dbReference>
<dbReference type="Proteomes" id="UP000015105">
    <property type="component" value="Chromosome 2D"/>
</dbReference>
<reference evidence="1" key="4">
    <citation type="submission" date="2019-03" db="UniProtKB">
        <authorList>
            <consortium name="EnsemblPlants"/>
        </authorList>
    </citation>
    <scope>IDENTIFICATION</scope>
</reference>
<reference evidence="1" key="5">
    <citation type="journal article" date="2021" name="G3 (Bethesda)">
        <title>Aegilops tauschii genome assembly Aet v5.0 features greater sequence contiguity and improved annotation.</title>
        <authorList>
            <person name="Wang L."/>
            <person name="Zhu T."/>
            <person name="Rodriguez J.C."/>
            <person name="Deal K.R."/>
            <person name="Dubcovsky J."/>
            <person name="McGuire P.E."/>
            <person name="Lux T."/>
            <person name="Spannagl M."/>
            <person name="Mayer K.F.X."/>
            <person name="Baldrich P."/>
            <person name="Meyers B.C."/>
            <person name="Huo N."/>
            <person name="Gu Y.Q."/>
            <person name="Zhou H."/>
            <person name="Devos K.M."/>
            <person name="Bennetzen J.L."/>
            <person name="Unver T."/>
            <person name="Budak H."/>
            <person name="Gulick P.J."/>
            <person name="Galiba G."/>
            <person name="Kalapos B."/>
            <person name="Nelson D.R."/>
            <person name="Li P."/>
            <person name="You F.M."/>
            <person name="Luo M.C."/>
            <person name="Dvorak J."/>
        </authorList>
    </citation>
    <scope>NUCLEOTIDE SEQUENCE [LARGE SCALE GENOMIC DNA]</scope>
    <source>
        <strain evidence="1">cv. AL8/78</strain>
    </source>
</reference>
<dbReference type="AlphaFoldDB" id="A0A453B6F0"/>
<protein>
    <submittedName>
        <fullName evidence="1">Uncharacterized protein</fullName>
    </submittedName>
</protein>
<evidence type="ECO:0000313" key="2">
    <source>
        <dbReference type="Proteomes" id="UP000015105"/>
    </source>
</evidence>
<proteinExistence type="predicted"/>
<organism evidence="1 2">
    <name type="scientific">Aegilops tauschii subsp. strangulata</name>
    <name type="common">Goatgrass</name>
    <dbReference type="NCBI Taxonomy" id="200361"/>
    <lineage>
        <taxon>Eukaryota</taxon>
        <taxon>Viridiplantae</taxon>
        <taxon>Streptophyta</taxon>
        <taxon>Embryophyta</taxon>
        <taxon>Tracheophyta</taxon>
        <taxon>Spermatophyta</taxon>
        <taxon>Magnoliopsida</taxon>
        <taxon>Liliopsida</taxon>
        <taxon>Poales</taxon>
        <taxon>Poaceae</taxon>
        <taxon>BOP clade</taxon>
        <taxon>Pooideae</taxon>
        <taxon>Triticodae</taxon>
        <taxon>Triticeae</taxon>
        <taxon>Triticinae</taxon>
        <taxon>Aegilops</taxon>
    </lineage>
</organism>
<dbReference type="Gramene" id="AET2Gv20384300.7">
    <property type="protein sequence ID" value="AET2Gv20384300.7"/>
    <property type="gene ID" value="AET2Gv20384300"/>
</dbReference>